<dbReference type="InterPro" id="IPR014867">
    <property type="entry name" value="Spore_coat_CotH_CotH2/3/7"/>
</dbReference>
<gene>
    <name evidence="1" type="ORF">GCM10009117_08700</name>
</gene>
<evidence type="ECO:0000313" key="1">
    <source>
        <dbReference type="EMBL" id="GAA0871724.1"/>
    </source>
</evidence>
<reference evidence="2" key="1">
    <citation type="journal article" date="2019" name="Int. J. Syst. Evol. Microbiol.">
        <title>The Global Catalogue of Microorganisms (GCM) 10K type strain sequencing project: providing services to taxonomists for standard genome sequencing and annotation.</title>
        <authorList>
            <consortium name="The Broad Institute Genomics Platform"/>
            <consortium name="The Broad Institute Genome Sequencing Center for Infectious Disease"/>
            <person name="Wu L."/>
            <person name="Ma J."/>
        </authorList>
    </citation>
    <scope>NUCLEOTIDE SEQUENCE [LARGE SCALE GENOMIC DNA]</scope>
    <source>
        <strain evidence="2">JCM 16082</strain>
    </source>
</reference>
<keyword evidence="2" id="KW-1185">Reference proteome</keyword>
<dbReference type="RefSeq" id="WP_343764364.1">
    <property type="nucleotide sequence ID" value="NZ_BAAAFG010000005.1"/>
</dbReference>
<dbReference type="PANTHER" id="PTHR40050">
    <property type="entry name" value="INNER SPORE COAT PROTEIN H"/>
    <property type="match status" value="1"/>
</dbReference>
<dbReference type="Proteomes" id="UP001500507">
    <property type="component" value="Unassembled WGS sequence"/>
</dbReference>
<organism evidence="1 2">
    <name type="scientific">Gangjinia marincola</name>
    <dbReference type="NCBI Taxonomy" id="578463"/>
    <lineage>
        <taxon>Bacteria</taxon>
        <taxon>Pseudomonadati</taxon>
        <taxon>Bacteroidota</taxon>
        <taxon>Flavobacteriia</taxon>
        <taxon>Flavobacteriales</taxon>
        <taxon>Flavobacteriaceae</taxon>
        <taxon>Gangjinia</taxon>
    </lineage>
</organism>
<accession>A0ABP3XTQ2</accession>
<evidence type="ECO:0000313" key="2">
    <source>
        <dbReference type="Proteomes" id="UP001500507"/>
    </source>
</evidence>
<dbReference type="EMBL" id="BAAAFG010000005">
    <property type="protein sequence ID" value="GAA0871724.1"/>
    <property type="molecule type" value="Genomic_DNA"/>
</dbReference>
<proteinExistence type="predicted"/>
<protein>
    <recommendedName>
        <fullName evidence="3">Spore coat protein CotH</fullName>
    </recommendedName>
</protein>
<evidence type="ECO:0008006" key="3">
    <source>
        <dbReference type="Google" id="ProtNLM"/>
    </source>
</evidence>
<comment type="caution">
    <text evidence="1">The sequence shown here is derived from an EMBL/GenBank/DDBJ whole genome shotgun (WGS) entry which is preliminary data.</text>
</comment>
<dbReference type="PANTHER" id="PTHR40050:SF1">
    <property type="entry name" value="INNER SPORE COAT PROTEIN H"/>
    <property type="match status" value="1"/>
</dbReference>
<dbReference type="Pfam" id="PF08757">
    <property type="entry name" value="CotH"/>
    <property type="match status" value="1"/>
</dbReference>
<sequence length="460" mass="54324">MLLSQKIKALPGSYGVDRGNKVIIWHIPSEDSFSSLNTEIEFDYVYQFLKKNSALSYDQAFELTHEADKYTLYLTKLPVVKVAFDEVKLGTNKKIPGCLKYYEKETLVESIIGIRQRGNLSLGFPKKSYDIEVWKDSISKENKDIKVKGLRSDDDWILDGLYNEPLRLRSTVAIQLWTDIHKVYYHEEEPKAINGFKVEFVELFRNSEYIGLYSLSESVDRKQLQLKKPNGKEIYGELFKANSYEGGPSFKKAGEYNNIFPHYLGFKMEYPIIDYNSHWDGLSKLLDLVVNSSDATFKEKIAKEIHLPNAIDYFIYINLLRATDNFGKNYYLAKYDLDKPYFFVPWDVDGVFGIIQHGKRIRTTNDILSNHLFDRLLQLNPNHFNDNLKQRWKDLRENEFSKINILARFQKFHDHFTAEKIYEREYNLWKNEIIKEDDFDYLNEWIIDRLGFLDTYFKDL</sequence>
<name>A0ABP3XTQ2_9FLAO</name>